<dbReference type="Proteomes" id="UP000008064">
    <property type="component" value="Unassembled WGS sequence"/>
</dbReference>
<evidence type="ECO:0000256" key="1">
    <source>
        <dbReference type="SAM" id="MobiDB-lite"/>
    </source>
</evidence>
<feature type="region of interest" description="Disordered" evidence="1">
    <location>
        <begin position="14"/>
        <end position="38"/>
    </location>
</feature>
<name>F8NLL6_SERL9</name>
<proteinExistence type="predicted"/>
<dbReference type="KEGG" id="sla:SERLADRAFT_379848"/>
<dbReference type="AlphaFoldDB" id="F8NLL6"/>
<reference evidence="2" key="1">
    <citation type="submission" date="2011-04" db="EMBL/GenBank/DDBJ databases">
        <title>Evolution of plant cell wall degrading machinery underlies the functional diversity of forest fungi.</title>
        <authorList>
            <consortium name="US DOE Joint Genome Institute (JGI-PGF)"/>
            <person name="Eastwood D.C."/>
            <person name="Floudas D."/>
            <person name="Binder M."/>
            <person name="Majcherczyk A."/>
            <person name="Schneider P."/>
            <person name="Aerts A."/>
            <person name="Asiegbu F.O."/>
            <person name="Baker S.E."/>
            <person name="Barry K."/>
            <person name="Bendiksby M."/>
            <person name="Blumentritt M."/>
            <person name="Coutinho P.M."/>
            <person name="Cullen D."/>
            <person name="Cullen D."/>
            <person name="Gathman A."/>
            <person name="Goodell B."/>
            <person name="Henrissat B."/>
            <person name="Ihrmark K."/>
            <person name="Kauserud H."/>
            <person name="Kohler A."/>
            <person name="LaButti K."/>
            <person name="Lapidus A."/>
            <person name="Lavin J.L."/>
            <person name="Lee Y.-H."/>
            <person name="Lindquist E."/>
            <person name="Lilly W."/>
            <person name="Lucas S."/>
            <person name="Morin E."/>
            <person name="Murat C."/>
            <person name="Oguiza J.A."/>
            <person name="Park J."/>
            <person name="Pisabarro A.G."/>
            <person name="Riley R."/>
            <person name="Rosling A."/>
            <person name="Salamov A."/>
            <person name="Schmidt O."/>
            <person name="Schmutz J."/>
            <person name="Skrede I."/>
            <person name="Stenlid J."/>
            <person name="Wiebenga A."/>
            <person name="Xie X."/>
            <person name="Kues U."/>
            <person name="Hibbett D.S."/>
            <person name="Hoffmeister D."/>
            <person name="Hogberg N."/>
            <person name="Martin F."/>
            <person name="Grigoriev I.V."/>
            <person name="Watkinson S.C."/>
        </authorList>
    </citation>
    <scope>NUCLEOTIDE SEQUENCE</scope>
    <source>
        <strain evidence="2">S7.9</strain>
    </source>
</reference>
<organism>
    <name type="scientific">Serpula lacrymans var. lacrymans (strain S7.9)</name>
    <name type="common">Dry rot fungus</name>
    <dbReference type="NCBI Taxonomy" id="578457"/>
    <lineage>
        <taxon>Eukaryota</taxon>
        <taxon>Fungi</taxon>
        <taxon>Dikarya</taxon>
        <taxon>Basidiomycota</taxon>
        <taxon>Agaricomycotina</taxon>
        <taxon>Agaricomycetes</taxon>
        <taxon>Agaricomycetidae</taxon>
        <taxon>Boletales</taxon>
        <taxon>Coniophorineae</taxon>
        <taxon>Serpulaceae</taxon>
        <taxon>Serpula</taxon>
    </lineage>
</organism>
<dbReference type="GeneID" id="18810849"/>
<dbReference type="HOGENOM" id="CLU_207555_0_0_1"/>
<protein>
    <submittedName>
        <fullName evidence="2">Uncharacterized protein</fullName>
    </submittedName>
</protein>
<sequence length="64" mass="7000">KEKPWMDDLQQTLGAQNTLGAKSRDGRNIDTSGRGNGVSSLACIKEVKNLVLLSRREGFHDDDG</sequence>
<gene>
    <name evidence="2" type="ORF">SERLADRAFT_379848</name>
</gene>
<feature type="non-terminal residue" evidence="2">
    <location>
        <position position="1"/>
    </location>
</feature>
<evidence type="ECO:0000313" key="2">
    <source>
        <dbReference type="EMBL" id="EGO28197.1"/>
    </source>
</evidence>
<feature type="compositionally biased region" description="Polar residues" evidence="1">
    <location>
        <begin position="29"/>
        <end position="38"/>
    </location>
</feature>
<dbReference type="EMBL" id="GL945430">
    <property type="protein sequence ID" value="EGO28197.1"/>
    <property type="molecule type" value="Genomic_DNA"/>
</dbReference>
<dbReference type="RefSeq" id="XP_007314396.1">
    <property type="nucleotide sequence ID" value="XM_007314334.1"/>
</dbReference>
<accession>F8NLL6</accession>